<dbReference type="OrthoDB" id="2454247at2"/>
<proteinExistence type="predicted"/>
<accession>A0A5D6VYN4</accession>
<name>A0A5D6VYN4_9FIRM</name>
<dbReference type="Pfam" id="PF11148">
    <property type="entry name" value="DUF2922"/>
    <property type="match status" value="1"/>
</dbReference>
<sequence>MKSTLKILMNLANGKTTTITVPNPRADITKADIDAFVEAITSTKALIVAGYPAVGLKKAYIQNVDDQEIVA</sequence>
<dbReference type="AlphaFoldDB" id="A0A5D6VYN4"/>
<comment type="caution">
    <text evidence="1">The sequence shown here is derived from an EMBL/GenBank/DDBJ whole genome shotgun (WGS) entry which is preliminary data.</text>
</comment>
<dbReference type="Proteomes" id="UP000323646">
    <property type="component" value="Unassembled WGS sequence"/>
</dbReference>
<evidence type="ECO:0000313" key="1">
    <source>
        <dbReference type="EMBL" id="TYZ20630.1"/>
    </source>
</evidence>
<dbReference type="EMBL" id="VTOY01000013">
    <property type="protein sequence ID" value="TYZ20630.1"/>
    <property type="molecule type" value="Genomic_DNA"/>
</dbReference>
<organism evidence="1 2">
    <name type="scientific">Selenomonas ruminis</name>
    <dbReference type="NCBI Taxonomy" id="2593411"/>
    <lineage>
        <taxon>Bacteria</taxon>
        <taxon>Bacillati</taxon>
        <taxon>Bacillota</taxon>
        <taxon>Negativicutes</taxon>
        <taxon>Selenomonadales</taxon>
        <taxon>Selenomonadaceae</taxon>
        <taxon>Selenomonas</taxon>
    </lineage>
</organism>
<keyword evidence="2" id="KW-1185">Reference proteome</keyword>
<protein>
    <submittedName>
        <fullName evidence="1">DUF2922 domain-containing protein</fullName>
    </submittedName>
</protein>
<evidence type="ECO:0000313" key="2">
    <source>
        <dbReference type="Proteomes" id="UP000323646"/>
    </source>
</evidence>
<gene>
    <name evidence="1" type="ORF">FZ040_11530</name>
</gene>
<dbReference type="InterPro" id="IPR021321">
    <property type="entry name" value="DUF2922"/>
</dbReference>
<dbReference type="RefSeq" id="WP_033170673.1">
    <property type="nucleotide sequence ID" value="NZ_VTOY01000013.1"/>
</dbReference>
<reference evidence="1 2" key="1">
    <citation type="submission" date="2019-08" db="EMBL/GenBank/DDBJ databases">
        <title>Selenomonas sp. mPRGC5 and Selenomonas sp. mPRGC8 isolated from ruminal fluid of dairy goat (Capra hircus).</title>
        <authorList>
            <person name="Poothong S."/>
            <person name="Nuengjamnong C."/>
            <person name="Tanasupawat S."/>
        </authorList>
    </citation>
    <scope>NUCLEOTIDE SEQUENCE [LARGE SCALE GENOMIC DNA]</scope>
    <source>
        <strain evidence="2">mPRGC5</strain>
    </source>
</reference>